<keyword evidence="5" id="KW-1185">Reference proteome</keyword>
<evidence type="ECO:0000313" key="5">
    <source>
        <dbReference type="Proteomes" id="UP000830733"/>
    </source>
</evidence>
<accession>A0ABX6FIV1</accession>
<feature type="non-terminal residue" evidence="4">
    <location>
        <position position="645"/>
    </location>
</feature>
<reference evidence="4" key="1">
    <citation type="journal article" date="2020" name="Virus Evol.">
        <title>Analysis of the virome associated to grapevine downy mildew lesions reveals new mycovirus lineages.</title>
        <authorList>
            <person name="Chiapello M."/>
            <person name="Rodriguez-Romero J."/>
            <person name="Ayllon M.A."/>
            <person name="Turina M."/>
        </authorList>
    </citation>
    <scope>NUCLEOTIDE SEQUENCE</scope>
    <source>
        <strain evidence="4">DMG-B_54614</strain>
    </source>
</reference>
<dbReference type="Proteomes" id="UP000830733">
    <property type="component" value="Segment"/>
</dbReference>
<evidence type="ECO:0000256" key="3">
    <source>
        <dbReference type="ARBA" id="ARBA00022695"/>
    </source>
</evidence>
<keyword evidence="3" id="KW-0548">Nucleotidyltransferase</keyword>
<dbReference type="SUPFAM" id="SSF56672">
    <property type="entry name" value="DNA/RNA polymerases"/>
    <property type="match status" value="1"/>
</dbReference>
<evidence type="ECO:0000313" key="4">
    <source>
        <dbReference type="EMBL" id="QGY72550.1"/>
    </source>
</evidence>
<evidence type="ECO:0000256" key="2">
    <source>
        <dbReference type="ARBA" id="ARBA00022679"/>
    </source>
</evidence>
<evidence type="ECO:0000256" key="1">
    <source>
        <dbReference type="ARBA" id="ARBA00022484"/>
    </source>
</evidence>
<keyword evidence="2" id="KW-0808">Transferase</keyword>
<proteinExistence type="predicted"/>
<name>A0ABX6FIV1_9VIRU</name>
<dbReference type="GeneID" id="80538713"/>
<dbReference type="EMBL" id="MN532607">
    <property type="protein sequence ID" value="QGY72550.1"/>
    <property type="molecule type" value="Genomic_RNA"/>
</dbReference>
<organism evidence="4 5">
    <name type="scientific">Plasmopara viticola lesion associated ourmia-like virus 20</name>
    <dbReference type="NCBI Taxonomy" id="2686488"/>
    <lineage>
        <taxon>Viruses</taxon>
        <taxon>Riboviria</taxon>
        <taxon>Orthornavirae</taxon>
        <taxon>Lenarviricota</taxon>
        <taxon>Miaviricetes</taxon>
        <taxon>Ourlivirales</taxon>
        <taxon>Botourmiaviridae</taxon>
        <taxon>Magoulivirus</taxon>
        <taxon>Magoulivirus piplasmoparae</taxon>
    </lineage>
</organism>
<keyword evidence="1" id="KW-0696">RNA-directed RNA polymerase</keyword>
<dbReference type="InterPro" id="IPR043502">
    <property type="entry name" value="DNA/RNA_pol_sf"/>
</dbReference>
<protein>
    <submittedName>
        <fullName evidence="4">RNA dependent RNA polymerase</fullName>
    </submittedName>
</protein>
<sequence length="645" mass="73919">MDRHLLSKVPLGDDGLGPSSLKRVEEDLRVANLRFRSLVQYFNRCYRIELPPLTFSSLAEMRSFCGQGMETECFKKIKEKNIKNTVHPWGESLSTIRVHQRVSIISSTFLFRKVLPATSPPCVESYVRKMVTPSVPPSSDFLSFVRSEVDRMFPVGWDHGYDRRIGRMTLPTSACWERGRGKGGARATLMDAHMKIERKEFCDYLRGSHRPSWYVTPNTVRAVSVFTGGKYRIVTKNRVSMQSLSPLHDTLYSFLTKKTAFLRGEALPECFTDFRPVRGEVFVSGDYESATDNLSLEVQRLILNLILDRCTHVPSDIIQAALASQSCGFFSARGEFLGQQARGQLMGNLLSFPLLCLVNYLAFKHFVPRRGVPVRINGDDIVFRARPSEVDRWMEGVRSAGLTLSKGKTLVDNRFFSLNSTFFSSTFSKVRLVRTMRSTWWFSSLEDPTAVAERVRCLSQCSPVHVRTWLLGHFLRLNRTSIFFYQRSLRRGLGCRISDAAIACGGYTQRESFYSKLDSEAPLPVAKVGFHKQKIPEGWRRVETNDSSQDEEFFEALVDSAWDPSENVGETDWKMGTLRWNPIRKPEIRRLARLSRLSFVECRRLLALTEIREWKETKKEKHWQRWTSLTFVRGTCPPFAGIVTP</sequence>
<dbReference type="RefSeq" id="YP_010800220.1">
    <property type="nucleotide sequence ID" value="NC_076755.1"/>
</dbReference>